<sequence>MSKCPTSALFRLKHGAGGVKSVCKTVQSSCKGPPNGKKVVNCECNLMECVDYYTPRAEGSNSMCYLAVL</sequence>
<organism evidence="1 2">
    <name type="scientific">Sphenostylis stenocarpa</name>
    <dbReference type="NCBI Taxonomy" id="92480"/>
    <lineage>
        <taxon>Eukaryota</taxon>
        <taxon>Viridiplantae</taxon>
        <taxon>Streptophyta</taxon>
        <taxon>Embryophyta</taxon>
        <taxon>Tracheophyta</taxon>
        <taxon>Spermatophyta</taxon>
        <taxon>Magnoliopsida</taxon>
        <taxon>eudicotyledons</taxon>
        <taxon>Gunneridae</taxon>
        <taxon>Pentapetalae</taxon>
        <taxon>rosids</taxon>
        <taxon>fabids</taxon>
        <taxon>Fabales</taxon>
        <taxon>Fabaceae</taxon>
        <taxon>Papilionoideae</taxon>
        <taxon>50 kb inversion clade</taxon>
        <taxon>NPAAA clade</taxon>
        <taxon>indigoferoid/millettioid clade</taxon>
        <taxon>Phaseoleae</taxon>
        <taxon>Sphenostylis</taxon>
    </lineage>
</organism>
<protein>
    <submittedName>
        <fullName evidence="1">Uncharacterized protein</fullName>
    </submittedName>
</protein>
<name>A0AA86SU24_9FABA</name>
<evidence type="ECO:0000313" key="1">
    <source>
        <dbReference type="EMBL" id="CAJ1972717.1"/>
    </source>
</evidence>
<dbReference type="EMBL" id="OY731405">
    <property type="protein sequence ID" value="CAJ1972717.1"/>
    <property type="molecule type" value="Genomic_DNA"/>
</dbReference>
<dbReference type="Proteomes" id="UP001189624">
    <property type="component" value="Chromosome 8"/>
</dbReference>
<reference evidence="1" key="1">
    <citation type="submission" date="2023-10" db="EMBL/GenBank/DDBJ databases">
        <authorList>
            <person name="Domelevo Entfellner J.-B."/>
        </authorList>
    </citation>
    <scope>NUCLEOTIDE SEQUENCE</scope>
</reference>
<dbReference type="Gramene" id="rna-AYBTSS11_LOCUS24769">
    <property type="protein sequence ID" value="CAJ1972717.1"/>
    <property type="gene ID" value="gene-AYBTSS11_LOCUS24769"/>
</dbReference>
<dbReference type="AlphaFoldDB" id="A0AA86SU24"/>
<evidence type="ECO:0000313" key="2">
    <source>
        <dbReference type="Proteomes" id="UP001189624"/>
    </source>
</evidence>
<keyword evidence="2" id="KW-1185">Reference proteome</keyword>
<accession>A0AA86SU24</accession>
<gene>
    <name evidence="1" type="ORF">AYBTSS11_LOCUS24769</name>
</gene>
<proteinExistence type="predicted"/>